<dbReference type="AlphaFoldDB" id="A0A3E0WJV5"/>
<protein>
    <recommendedName>
        <fullName evidence="4">Major facilitator superfamily (MFS) profile domain-containing protein</fullName>
    </recommendedName>
</protein>
<accession>A0A3E0WJV5</accession>
<gene>
    <name evidence="2" type="ORF">CAI16_18845</name>
</gene>
<dbReference type="SUPFAM" id="SSF103473">
    <property type="entry name" value="MFS general substrate transporter"/>
    <property type="match status" value="1"/>
</dbReference>
<proteinExistence type="predicted"/>
<name>A0A3E0WJV5_9BACI</name>
<keyword evidence="1" id="KW-0472">Membrane</keyword>
<evidence type="ECO:0008006" key="4">
    <source>
        <dbReference type="Google" id="ProtNLM"/>
    </source>
</evidence>
<evidence type="ECO:0000313" key="2">
    <source>
        <dbReference type="EMBL" id="RFA32185.1"/>
    </source>
</evidence>
<keyword evidence="1" id="KW-1133">Transmembrane helix</keyword>
<dbReference type="Proteomes" id="UP000256488">
    <property type="component" value="Unassembled WGS sequence"/>
</dbReference>
<evidence type="ECO:0000256" key="1">
    <source>
        <dbReference type="SAM" id="Phobius"/>
    </source>
</evidence>
<feature type="transmembrane region" description="Helical" evidence="1">
    <location>
        <begin position="62"/>
        <end position="82"/>
    </location>
</feature>
<dbReference type="InterPro" id="IPR036259">
    <property type="entry name" value="MFS_trans_sf"/>
</dbReference>
<reference evidence="2 3" key="1">
    <citation type="submission" date="2017-05" db="EMBL/GenBank/DDBJ databases">
        <title>Virgibacillus sp. AK90 isolated from a saltern of Kakinada, India.</title>
        <authorList>
            <person name="Gupta V."/>
            <person name="Sidhu C."/>
            <person name="Korpole S."/>
            <person name="Pinnaka A.K."/>
        </authorList>
    </citation>
    <scope>NUCLEOTIDE SEQUENCE [LARGE SCALE GENOMIC DNA]</scope>
    <source>
        <strain evidence="2 3">AK90</strain>
    </source>
</reference>
<sequence length="94" mass="10246">MTFIIGLFLSGIFAITIVYANSVIRGSTIYITSTLIASGGVGGSLIPLIIGWEMDHFYSQVIIGTLFCVLLIMSILFILIIYKVKKINSVISVK</sequence>
<evidence type="ECO:0000313" key="3">
    <source>
        <dbReference type="Proteomes" id="UP000256488"/>
    </source>
</evidence>
<organism evidence="2 3">
    <name type="scientific">Virgibacillus dokdonensis</name>
    <dbReference type="NCBI Taxonomy" id="302167"/>
    <lineage>
        <taxon>Bacteria</taxon>
        <taxon>Bacillati</taxon>
        <taxon>Bacillota</taxon>
        <taxon>Bacilli</taxon>
        <taxon>Bacillales</taxon>
        <taxon>Bacillaceae</taxon>
        <taxon>Virgibacillus</taxon>
    </lineage>
</organism>
<dbReference type="EMBL" id="NFZX01000076">
    <property type="protein sequence ID" value="RFA32185.1"/>
    <property type="molecule type" value="Genomic_DNA"/>
</dbReference>
<comment type="caution">
    <text evidence="2">The sequence shown here is derived from an EMBL/GenBank/DDBJ whole genome shotgun (WGS) entry which is preliminary data.</text>
</comment>
<feature type="transmembrane region" description="Helical" evidence="1">
    <location>
        <begin position="30"/>
        <end position="50"/>
    </location>
</feature>
<keyword evidence="1" id="KW-0812">Transmembrane</keyword>